<evidence type="ECO:0000256" key="3">
    <source>
        <dbReference type="ARBA" id="ARBA00022475"/>
    </source>
</evidence>
<sequence>MSKAKVKRSSTSIDMTAMCDVSFLLLSFFVMTSTAKQPEAFPVDAPGAVTTDKLPDSNVGMITVGDGGKVFFGVSDRDVRVKMLEKMSARYSVQFSQEDYEQFSLMENFGVPIKNLRALISLGSSAARNAPGVQPGLPVDSTEALTNELYQWVQVARLSAVEVNKEKEGEKDYVEQGPLKIAIKADANEKYPSISTIIETLRNQKQNKFSFITSLKAN</sequence>
<comment type="similarity">
    <text evidence="2 7">Belongs to the ExbD/TolR family.</text>
</comment>
<dbReference type="GO" id="GO:0015031">
    <property type="term" value="P:protein transport"/>
    <property type="evidence" value="ECO:0007669"/>
    <property type="project" value="UniProtKB-KW"/>
</dbReference>
<evidence type="ECO:0000256" key="7">
    <source>
        <dbReference type="RuleBase" id="RU003879"/>
    </source>
</evidence>
<evidence type="ECO:0000313" key="9">
    <source>
        <dbReference type="Proteomes" id="UP000679691"/>
    </source>
</evidence>
<evidence type="ECO:0000256" key="5">
    <source>
        <dbReference type="ARBA" id="ARBA00022989"/>
    </source>
</evidence>
<accession>A0A8T4HB48</accession>
<keyword evidence="7" id="KW-0813">Transport</keyword>
<keyword evidence="6" id="KW-0472">Membrane</keyword>
<keyword evidence="9" id="KW-1185">Reference proteome</keyword>
<evidence type="ECO:0000256" key="4">
    <source>
        <dbReference type="ARBA" id="ARBA00022692"/>
    </source>
</evidence>
<gene>
    <name evidence="8" type="ORF">J5U18_07950</name>
</gene>
<dbReference type="GO" id="GO:0022857">
    <property type="term" value="F:transmembrane transporter activity"/>
    <property type="evidence" value="ECO:0007669"/>
    <property type="project" value="InterPro"/>
</dbReference>
<reference evidence="8" key="1">
    <citation type="submission" date="2021-03" db="EMBL/GenBank/DDBJ databases">
        <authorList>
            <person name="Lu T."/>
            <person name="Wang Q."/>
            <person name="Han X."/>
        </authorList>
    </citation>
    <scope>NUCLEOTIDE SEQUENCE</scope>
    <source>
        <strain evidence="8">WQ 2009</strain>
    </source>
</reference>
<evidence type="ECO:0000256" key="6">
    <source>
        <dbReference type="ARBA" id="ARBA00023136"/>
    </source>
</evidence>
<organism evidence="8 9">
    <name type="scientific">Rhinopithecimicrobium faecis</name>
    <dbReference type="NCBI Taxonomy" id="2820698"/>
    <lineage>
        <taxon>Bacteria</taxon>
        <taxon>Pseudomonadati</taxon>
        <taxon>Bacteroidota</taxon>
        <taxon>Sphingobacteriia</taxon>
        <taxon>Sphingobacteriales</taxon>
        <taxon>Sphingobacteriaceae</taxon>
        <taxon>Rhinopithecimicrobium</taxon>
    </lineage>
</organism>
<dbReference type="EMBL" id="JAGKSB010000007">
    <property type="protein sequence ID" value="MBP3943495.1"/>
    <property type="molecule type" value="Genomic_DNA"/>
</dbReference>
<dbReference type="InterPro" id="IPR003400">
    <property type="entry name" value="ExbD"/>
</dbReference>
<proteinExistence type="inferred from homology"/>
<dbReference type="Pfam" id="PF02472">
    <property type="entry name" value="ExbD"/>
    <property type="match status" value="1"/>
</dbReference>
<dbReference type="PANTHER" id="PTHR30558">
    <property type="entry name" value="EXBD MEMBRANE COMPONENT OF PMF-DRIVEN MACROMOLECULE IMPORT SYSTEM"/>
    <property type="match status" value="1"/>
</dbReference>
<dbReference type="AlphaFoldDB" id="A0A8T4HB48"/>
<dbReference type="Proteomes" id="UP000679691">
    <property type="component" value="Unassembled WGS sequence"/>
</dbReference>
<evidence type="ECO:0000313" key="8">
    <source>
        <dbReference type="EMBL" id="MBP3943495.1"/>
    </source>
</evidence>
<evidence type="ECO:0000256" key="1">
    <source>
        <dbReference type="ARBA" id="ARBA00004162"/>
    </source>
</evidence>
<evidence type="ECO:0000256" key="2">
    <source>
        <dbReference type="ARBA" id="ARBA00005811"/>
    </source>
</evidence>
<comment type="caution">
    <text evidence="8">The sequence shown here is derived from an EMBL/GenBank/DDBJ whole genome shotgun (WGS) entry which is preliminary data.</text>
</comment>
<keyword evidence="5" id="KW-1133">Transmembrane helix</keyword>
<comment type="subcellular location">
    <subcellularLocation>
        <location evidence="1">Cell membrane</location>
        <topology evidence="1">Single-pass membrane protein</topology>
    </subcellularLocation>
    <subcellularLocation>
        <location evidence="7">Cell membrane</location>
        <topology evidence="7">Single-pass type II membrane protein</topology>
    </subcellularLocation>
</comment>
<protein>
    <submittedName>
        <fullName evidence="8">Biopolymer transporter ExbD</fullName>
    </submittedName>
</protein>
<dbReference type="RefSeq" id="WP_353546987.1">
    <property type="nucleotide sequence ID" value="NZ_JAGKSB010000007.1"/>
</dbReference>
<keyword evidence="3" id="KW-1003">Cell membrane</keyword>
<name>A0A8T4HB48_9SPHI</name>
<dbReference type="PANTHER" id="PTHR30558:SF3">
    <property type="entry name" value="BIOPOLYMER TRANSPORT PROTEIN EXBD-RELATED"/>
    <property type="match status" value="1"/>
</dbReference>
<keyword evidence="4 7" id="KW-0812">Transmembrane</keyword>
<dbReference type="GO" id="GO:0005886">
    <property type="term" value="C:plasma membrane"/>
    <property type="evidence" value="ECO:0007669"/>
    <property type="project" value="UniProtKB-SubCell"/>
</dbReference>
<keyword evidence="7" id="KW-0653">Protein transport</keyword>